<dbReference type="PANTHER" id="PTHR30093">
    <property type="entry name" value="GENERAL SECRETION PATHWAY PROTEIN G"/>
    <property type="match status" value="1"/>
</dbReference>
<dbReference type="InterPro" id="IPR011453">
    <property type="entry name" value="DUF1559"/>
</dbReference>
<dbReference type="AlphaFoldDB" id="A0A2S8SR57"/>
<evidence type="ECO:0000313" key="3">
    <source>
        <dbReference type="EMBL" id="PQV63283.1"/>
    </source>
</evidence>
<evidence type="ECO:0000259" key="2">
    <source>
        <dbReference type="Pfam" id="PF07596"/>
    </source>
</evidence>
<keyword evidence="1" id="KW-0472">Membrane</keyword>
<keyword evidence="4" id="KW-1185">Reference proteome</keyword>
<dbReference type="RefSeq" id="WP_106380528.1">
    <property type="nucleotide sequence ID" value="NZ_NIGF01000013.1"/>
</dbReference>
<dbReference type="EMBL" id="NIGF01000013">
    <property type="protein sequence ID" value="PQV63283.1"/>
    <property type="molecule type" value="Genomic_DNA"/>
</dbReference>
<keyword evidence="1" id="KW-1133">Transmembrane helix</keyword>
<dbReference type="NCBIfam" id="TIGR02532">
    <property type="entry name" value="IV_pilin_GFxxxE"/>
    <property type="match status" value="1"/>
</dbReference>
<dbReference type="InterPro" id="IPR045584">
    <property type="entry name" value="Pilin-like"/>
</dbReference>
<keyword evidence="1" id="KW-0812">Transmembrane</keyword>
<reference evidence="3 4" key="1">
    <citation type="journal article" date="2018" name="Syst. Appl. Microbiol.">
        <title>Abditibacterium utsteinense sp. nov., the first cultivated member of candidate phylum FBP, isolated from ice-free Antarctic soil samples.</title>
        <authorList>
            <person name="Tahon G."/>
            <person name="Tytgat B."/>
            <person name="Lebbe L."/>
            <person name="Carlier A."/>
            <person name="Willems A."/>
        </authorList>
    </citation>
    <scope>NUCLEOTIDE SEQUENCE [LARGE SCALE GENOMIC DNA]</scope>
    <source>
        <strain evidence="3 4">LMG 29911</strain>
    </source>
</reference>
<evidence type="ECO:0000313" key="4">
    <source>
        <dbReference type="Proteomes" id="UP000237684"/>
    </source>
</evidence>
<dbReference type="PANTHER" id="PTHR30093:SF2">
    <property type="entry name" value="TYPE II SECRETION SYSTEM PROTEIN H"/>
    <property type="match status" value="1"/>
</dbReference>
<dbReference type="Proteomes" id="UP000237684">
    <property type="component" value="Unassembled WGS sequence"/>
</dbReference>
<evidence type="ECO:0000256" key="1">
    <source>
        <dbReference type="SAM" id="Phobius"/>
    </source>
</evidence>
<dbReference type="InParanoid" id="A0A2S8SR57"/>
<gene>
    <name evidence="3" type="ORF">B1R32_11310</name>
</gene>
<dbReference type="OrthoDB" id="255848at2"/>
<organism evidence="3 4">
    <name type="scientific">Abditibacterium utsteinense</name>
    <dbReference type="NCBI Taxonomy" id="1960156"/>
    <lineage>
        <taxon>Bacteria</taxon>
        <taxon>Pseudomonadati</taxon>
        <taxon>Abditibacteriota</taxon>
        <taxon>Abditibacteriia</taxon>
        <taxon>Abditibacteriales</taxon>
        <taxon>Abditibacteriaceae</taxon>
        <taxon>Abditibacterium</taxon>
    </lineage>
</organism>
<dbReference type="SUPFAM" id="SSF54523">
    <property type="entry name" value="Pili subunits"/>
    <property type="match status" value="1"/>
</dbReference>
<accession>A0A2S8SR57</accession>
<dbReference type="InterPro" id="IPR012902">
    <property type="entry name" value="N_methyl_site"/>
</dbReference>
<proteinExistence type="predicted"/>
<feature type="transmembrane region" description="Helical" evidence="1">
    <location>
        <begin position="15"/>
        <end position="40"/>
    </location>
</feature>
<feature type="domain" description="DUF1559" evidence="2">
    <location>
        <begin position="42"/>
        <end position="168"/>
    </location>
</feature>
<name>A0A2S8SR57_9BACT</name>
<dbReference type="Pfam" id="PF07963">
    <property type="entry name" value="N_methyl"/>
    <property type="match status" value="1"/>
</dbReference>
<protein>
    <recommendedName>
        <fullName evidence="2">DUF1559 domain-containing protein</fullName>
    </recommendedName>
</protein>
<comment type="caution">
    <text evidence="3">The sequence shown here is derived from an EMBL/GenBank/DDBJ whole genome shotgun (WGS) entry which is preliminary data.</text>
</comment>
<dbReference type="Pfam" id="PF07596">
    <property type="entry name" value="SBP_bac_10"/>
    <property type="match status" value="1"/>
</dbReference>
<dbReference type="Gene3D" id="3.30.700.10">
    <property type="entry name" value="Glycoprotein, Type 4 Pilin"/>
    <property type="match status" value="1"/>
</dbReference>
<sequence>MNADNHKRLRGNKKFGFTLIELLVVIAIIAILAAILFPVFGRARENARRSSCQSNLKQIGLGIMQYVQDYDEYLPNYVRNGTSPTNKFISDYTVWADVIQPYIKSTQLFVCPSNTFANAPQNLQTNSTVRMAYCATTAGNNTGAFGDYSAPAVGIVDLDNSSETFMVGEAAQGATDGGYVIFPSVFTNTNGRKPGAIHFTGGNWLYADGHVKYLDISKSDETINGIAHYHWLRKKS</sequence>